<comment type="catalytic activity">
    <reaction evidence="1">
        <text>[protein]-peptidylproline (omega=180) = [protein]-peptidylproline (omega=0)</text>
        <dbReference type="Rhea" id="RHEA:16237"/>
        <dbReference type="Rhea" id="RHEA-COMP:10747"/>
        <dbReference type="Rhea" id="RHEA-COMP:10748"/>
        <dbReference type="ChEBI" id="CHEBI:83833"/>
        <dbReference type="ChEBI" id="CHEBI:83834"/>
        <dbReference type="EC" id="5.2.1.8"/>
    </reaction>
</comment>
<evidence type="ECO:0000313" key="7">
    <source>
        <dbReference type="EMBL" id="RZD14173.1"/>
    </source>
</evidence>
<evidence type="ECO:0000256" key="1">
    <source>
        <dbReference type="ARBA" id="ARBA00000971"/>
    </source>
</evidence>
<dbReference type="InterPro" id="IPR019734">
    <property type="entry name" value="TPR_rpt"/>
</dbReference>
<dbReference type="SMART" id="SM00028">
    <property type="entry name" value="TPR"/>
    <property type="match status" value="3"/>
</dbReference>
<reference evidence="7 8" key="1">
    <citation type="submission" date="2019-01" db="EMBL/GenBank/DDBJ databases">
        <title>Insights into ecological role of a new deltaproteobacterial order Candidatus Sinidesulfobacterales (Sva0485) by metagenomics and metatranscriptomics.</title>
        <authorList>
            <person name="Tan S."/>
            <person name="Liu J."/>
            <person name="Fang Y."/>
            <person name="Hedlund B.P."/>
            <person name="Lian Z.H."/>
            <person name="Huang L.Y."/>
            <person name="Li J.T."/>
            <person name="Huang L.N."/>
            <person name="Li W.J."/>
            <person name="Jiang H.C."/>
            <person name="Dong H.L."/>
            <person name="Shu W.S."/>
        </authorList>
    </citation>
    <scope>NUCLEOTIDE SEQUENCE [LARGE SCALE GENOMIC DNA]</scope>
    <source>
        <strain evidence="7">AP3</strain>
    </source>
</reference>
<dbReference type="Proteomes" id="UP000320813">
    <property type="component" value="Unassembled WGS sequence"/>
</dbReference>
<dbReference type="PANTHER" id="PTHR46512:SF9">
    <property type="entry name" value="PEPTIDYLPROLYL ISOMERASE"/>
    <property type="match status" value="1"/>
</dbReference>
<dbReference type="PANTHER" id="PTHR46512">
    <property type="entry name" value="PEPTIDYLPROLYL ISOMERASE"/>
    <property type="match status" value="1"/>
</dbReference>
<keyword evidence="6" id="KW-0472">Membrane</keyword>
<organism evidence="7 8">
    <name type="scientific">Candidatus Acidulodesulfobacterium ferriphilum</name>
    <dbReference type="NCBI Taxonomy" id="2597223"/>
    <lineage>
        <taxon>Bacteria</taxon>
        <taxon>Deltaproteobacteria</taxon>
        <taxon>Candidatus Acidulodesulfobacterales</taxon>
        <taxon>Candidatus Acidulodesulfobacterium</taxon>
    </lineage>
</organism>
<keyword evidence="4" id="KW-0413">Isomerase</keyword>
<feature type="repeat" description="TPR" evidence="5">
    <location>
        <begin position="193"/>
        <end position="226"/>
    </location>
</feature>
<gene>
    <name evidence="7" type="ORF">EVJ47_08045</name>
</gene>
<dbReference type="Gene3D" id="1.25.40.10">
    <property type="entry name" value="Tetratricopeptide repeat domain"/>
    <property type="match status" value="2"/>
</dbReference>
<dbReference type="InterPro" id="IPR050754">
    <property type="entry name" value="FKBP4/5/8-like"/>
</dbReference>
<keyword evidence="6" id="KW-0812">Transmembrane</keyword>
<dbReference type="GO" id="GO:0003755">
    <property type="term" value="F:peptidyl-prolyl cis-trans isomerase activity"/>
    <property type="evidence" value="ECO:0007669"/>
    <property type="project" value="UniProtKB-EC"/>
</dbReference>
<evidence type="ECO:0000313" key="8">
    <source>
        <dbReference type="Proteomes" id="UP000320813"/>
    </source>
</evidence>
<dbReference type="AlphaFoldDB" id="A0A519BA52"/>
<proteinExistence type="predicted"/>
<dbReference type="InterPro" id="IPR011990">
    <property type="entry name" value="TPR-like_helical_dom_sf"/>
</dbReference>
<protein>
    <recommendedName>
        <fullName evidence="2">peptidylprolyl isomerase</fullName>
        <ecNumber evidence="2">5.2.1.8</ecNumber>
    </recommendedName>
</protein>
<keyword evidence="5" id="KW-0802">TPR repeat</keyword>
<evidence type="ECO:0000256" key="4">
    <source>
        <dbReference type="ARBA" id="ARBA00023235"/>
    </source>
</evidence>
<dbReference type="EMBL" id="SGBD01000004">
    <property type="protein sequence ID" value="RZD14173.1"/>
    <property type="molecule type" value="Genomic_DNA"/>
</dbReference>
<evidence type="ECO:0000256" key="3">
    <source>
        <dbReference type="ARBA" id="ARBA00023110"/>
    </source>
</evidence>
<evidence type="ECO:0000256" key="5">
    <source>
        <dbReference type="PROSITE-ProRule" id="PRU00339"/>
    </source>
</evidence>
<comment type="caution">
    <text evidence="7">The sequence shown here is derived from an EMBL/GenBank/DDBJ whole genome shotgun (WGS) entry which is preliminary data.</text>
</comment>
<dbReference type="SUPFAM" id="SSF48452">
    <property type="entry name" value="TPR-like"/>
    <property type="match status" value="2"/>
</dbReference>
<name>A0A519BA52_9DELT</name>
<accession>A0A519BA52</accession>
<sequence length="260" mass="30209">MKFKKNLFIYILFNLFIIMAGIPFSVNTSYALLKWQADYNKAVGLLKNKKYNSALKISKEALRESKNPETYELAANVLQFLKEYKLSTHYYKKSLASILKLNKNNKNTGKFIDSVKNSIALNYLLRGNNLLKSGKINYAIMLYKKGLKYANDRHLSDILMLNTAMGYENSKPNHFKKALYYSNNVIKNNSKNSYAYFIKGRAEYSIGELELSLQDLKTAYKLNPKSKLFQNAVNLVKKDIYYKKHKETNHIKQISKNLFK</sequence>
<evidence type="ECO:0000256" key="2">
    <source>
        <dbReference type="ARBA" id="ARBA00013194"/>
    </source>
</evidence>
<dbReference type="PROSITE" id="PS50005">
    <property type="entry name" value="TPR"/>
    <property type="match status" value="1"/>
</dbReference>
<keyword evidence="6" id="KW-1133">Transmembrane helix</keyword>
<keyword evidence="3" id="KW-0697">Rotamase</keyword>
<evidence type="ECO:0000256" key="6">
    <source>
        <dbReference type="SAM" id="Phobius"/>
    </source>
</evidence>
<dbReference type="EC" id="5.2.1.8" evidence="2"/>
<feature type="transmembrane region" description="Helical" evidence="6">
    <location>
        <begin position="7"/>
        <end position="26"/>
    </location>
</feature>